<keyword evidence="1" id="KW-0812">Transmembrane</keyword>
<reference evidence="2 3" key="1">
    <citation type="journal article" date="2015" name="PLoS ONE">
        <title>Rice-Infecting Pseudomonas Genomes Are Highly Accessorized and Harbor Multiple Putative Virulence Mechanisms to Cause Sheath Brown Rot.</title>
        <authorList>
            <person name="Quibod I.L."/>
            <person name="Grande G."/>
            <person name="Oreiro E.G."/>
            <person name="Borja F.N."/>
            <person name="Dossa G.S."/>
            <person name="Mauleon R."/>
            <person name="Cruz C.V."/>
            <person name="Oliva R."/>
        </authorList>
    </citation>
    <scope>NUCLEOTIDE SEQUENCE [LARGE SCALE GENOMIC DNA]</scope>
    <source>
        <strain evidence="2 3">IRRI 6609</strain>
    </source>
</reference>
<keyword evidence="3" id="KW-1185">Reference proteome</keyword>
<evidence type="ECO:0000313" key="2">
    <source>
        <dbReference type="EMBL" id="KPA87615.1"/>
    </source>
</evidence>
<feature type="transmembrane region" description="Helical" evidence="1">
    <location>
        <begin position="58"/>
        <end position="80"/>
    </location>
</feature>
<evidence type="ECO:0008006" key="4">
    <source>
        <dbReference type="Google" id="ProtNLM"/>
    </source>
</evidence>
<dbReference type="RefSeq" id="WP_192842738.1">
    <property type="nucleotide sequence ID" value="NZ_JSYZ01000027.1"/>
</dbReference>
<feature type="transmembrane region" description="Helical" evidence="1">
    <location>
        <begin position="223"/>
        <end position="248"/>
    </location>
</feature>
<dbReference type="STRING" id="50340.PF66_05834"/>
<feature type="transmembrane region" description="Helical" evidence="1">
    <location>
        <begin position="304"/>
        <end position="322"/>
    </location>
</feature>
<dbReference type="AlphaFoldDB" id="A0A0N0E1E9"/>
<proteinExistence type="predicted"/>
<dbReference type="PATRIC" id="fig|50340.43.peg.3547"/>
<gene>
    <name evidence="2" type="ORF">PF66_05834</name>
</gene>
<keyword evidence="1" id="KW-0472">Membrane</keyword>
<sequence>MKQELFSTRYTKYGHGIDVRATYAHLPLQAFWTWVTGKSGNQNPPKGPKETLLKPWQLFLQISWGYAVFIAAVLLGNELLQADLHWATKLLLSIPMICMVVNRQRGLLHTFHYTIHGAGIANRRLAKFVCKWVLSMPIVHTPWNNYMKLHVSEHHSVNTFCTDKDVDLQFMAAHGFYKGMSEREYWTKLVLAPFHPMRIYEHIKFRLEVNFIKTDRHERISRAIYWALLLTGVYLSGYMLPFAVFYLLPIFLVTQFSSWIQHVTEHLWFAQNTRGLPKYIFYGSLSWGRFFGRPYPANHTGWAFAWRVVTWGLAVVFIDIPLRVFSFMQDLPSHDFHHRNPGVNFWSIAPERAANESLASRFGPMTETWSMTESFLILRDHLCRNESDPFGICAWYDANKQHLETQTARKASAVEAEA</sequence>
<keyword evidence="1" id="KW-1133">Transmembrane helix</keyword>
<organism evidence="2 3">
    <name type="scientific">Pseudomonas asplenii</name>
    <dbReference type="NCBI Taxonomy" id="53407"/>
    <lineage>
        <taxon>Bacteria</taxon>
        <taxon>Pseudomonadati</taxon>
        <taxon>Pseudomonadota</taxon>
        <taxon>Gammaproteobacteria</taxon>
        <taxon>Pseudomonadales</taxon>
        <taxon>Pseudomonadaceae</taxon>
        <taxon>Pseudomonas</taxon>
    </lineage>
</organism>
<accession>A0A0N0E1E9</accession>
<evidence type="ECO:0000256" key="1">
    <source>
        <dbReference type="SAM" id="Phobius"/>
    </source>
</evidence>
<dbReference type="EMBL" id="JSYZ01000027">
    <property type="protein sequence ID" value="KPA87615.1"/>
    <property type="molecule type" value="Genomic_DNA"/>
</dbReference>
<comment type="caution">
    <text evidence="2">The sequence shown here is derived from an EMBL/GenBank/DDBJ whole genome shotgun (WGS) entry which is preliminary data.</text>
</comment>
<dbReference type="Proteomes" id="UP000037931">
    <property type="component" value="Unassembled WGS sequence"/>
</dbReference>
<protein>
    <recommendedName>
        <fullName evidence="4">Fatty acid desaturase</fullName>
    </recommendedName>
</protein>
<evidence type="ECO:0000313" key="3">
    <source>
        <dbReference type="Proteomes" id="UP000037931"/>
    </source>
</evidence>
<name>A0A0N0E1E9_9PSED</name>